<evidence type="ECO:0000259" key="5">
    <source>
        <dbReference type="Pfam" id="PF13407"/>
    </source>
</evidence>
<comment type="subcellular location">
    <subcellularLocation>
        <location evidence="1">Cell envelope</location>
    </subcellularLocation>
</comment>
<dbReference type="PANTHER" id="PTHR46847">
    <property type="entry name" value="D-ALLOSE-BINDING PERIPLASMIC PROTEIN-RELATED"/>
    <property type="match status" value="1"/>
</dbReference>
<dbReference type="PROSITE" id="PS51257">
    <property type="entry name" value="PROKAR_LIPOPROTEIN"/>
    <property type="match status" value="1"/>
</dbReference>
<dbReference type="Proteomes" id="UP001519654">
    <property type="component" value="Unassembled WGS sequence"/>
</dbReference>
<dbReference type="PANTHER" id="PTHR46847:SF1">
    <property type="entry name" value="D-ALLOSE-BINDING PERIPLASMIC PROTEIN-RELATED"/>
    <property type="match status" value="1"/>
</dbReference>
<accession>A0ABS5YZR8</accession>
<reference evidence="6 7" key="1">
    <citation type="submission" date="2021-06" db="EMBL/GenBank/DDBJ databases">
        <title>Actinoplanes lichenicola sp. nov., and Actinoplanes ovalisporus sp. nov., isolated from lichen in Thailand.</title>
        <authorList>
            <person name="Saeng-In P."/>
            <person name="Kanchanasin P."/>
            <person name="Yuki M."/>
            <person name="Kudo T."/>
            <person name="Ohkuma M."/>
            <person name="Phongsopitanun W."/>
            <person name="Tanasupawat S."/>
        </authorList>
    </citation>
    <scope>NUCLEOTIDE SEQUENCE [LARGE SCALE GENOMIC DNA]</scope>
    <source>
        <strain evidence="6 7">NBRC 110975</strain>
    </source>
</reference>
<comment type="caution">
    <text evidence="6">The sequence shown here is derived from an EMBL/GenBank/DDBJ whole genome shotgun (WGS) entry which is preliminary data.</text>
</comment>
<feature type="chain" id="PRO_5045914332" evidence="4">
    <location>
        <begin position="32"/>
        <end position="394"/>
    </location>
</feature>
<dbReference type="CDD" id="cd01536">
    <property type="entry name" value="PBP1_ABC_sugar_binding-like"/>
    <property type="match status" value="1"/>
</dbReference>
<evidence type="ECO:0000313" key="7">
    <source>
        <dbReference type="Proteomes" id="UP001519654"/>
    </source>
</evidence>
<comment type="similarity">
    <text evidence="2">Belongs to the bacterial solute-binding protein 2 family.</text>
</comment>
<keyword evidence="3 4" id="KW-0732">Signal</keyword>
<dbReference type="Pfam" id="PF13407">
    <property type="entry name" value="Peripla_BP_4"/>
    <property type="match status" value="1"/>
</dbReference>
<proteinExistence type="inferred from homology"/>
<dbReference type="RefSeq" id="WP_215793138.1">
    <property type="nucleotide sequence ID" value="NZ_JAHKKG010000013.1"/>
</dbReference>
<organism evidence="6 7">
    <name type="scientific">Paractinoplanes bogorensis</name>
    <dbReference type="NCBI Taxonomy" id="1610840"/>
    <lineage>
        <taxon>Bacteria</taxon>
        <taxon>Bacillati</taxon>
        <taxon>Actinomycetota</taxon>
        <taxon>Actinomycetes</taxon>
        <taxon>Micromonosporales</taxon>
        <taxon>Micromonosporaceae</taxon>
        <taxon>Paractinoplanes</taxon>
    </lineage>
</organism>
<feature type="domain" description="Periplasmic binding protein" evidence="5">
    <location>
        <begin position="97"/>
        <end position="351"/>
    </location>
</feature>
<evidence type="ECO:0000256" key="2">
    <source>
        <dbReference type="ARBA" id="ARBA00007639"/>
    </source>
</evidence>
<evidence type="ECO:0000256" key="3">
    <source>
        <dbReference type="ARBA" id="ARBA00022729"/>
    </source>
</evidence>
<protein>
    <submittedName>
        <fullName evidence="6">Sugar ABC transporter substrate-binding protein</fullName>
    </submittedName>
</protein>
<dbReference type="EMBL" id="JAHKKG010000013">
    <property type="protein sequence ID" value="MBU2668888.1"/>
    <property type="molecule type" value="Genomic_DNA"/>
</dbReference>
<gene>
    <name evidence="6" type="ORF">KOI35_35800</name>
</gene>
<keyword evidence="7" id="KW-1185">Reference proteome</keyword>
<feature type="signal peptide" evidence="4">
    <location>
        <begin position="1"/>
        <end position="31"/>
    </location>
</feature>
<dbReference type="InterPro" id="IPR025997">
    <property type="entry name" value="SBP_2_dom"/>
</dbReference>
<dbReference type="InterPro" id="IPR028082">
    <property type="entry name" value="Peripla_BP_I"/>
</dbReference>
<name>A0ABS5YZR8_9ACTN</name>
<dbReference type="SUPFAM" id="SSF53822">
    <property type="entry name" value="Periplasmic binding protein-like I"/>
    <property type="match status" value="1"/>
</dbReference>
<sequence>MNLKFDFTDRFTRISKAATVAGMALTLAAVAACAPAEGEGTGTAGGAEGQDVSEFVTAVSEHEKGPTTFAGPTSGKPAPTGKNLAVIPCGVAVGGCNTPGEAAKAAAEGIGWKVTVYDGQANPRTQNQMVLNAISGGADAIITVAVDQKLIQQGLEAAKKAGVPVISMNNGTGTPNPQVASSDKFTFTADVSPDYGGNGKMQAEWVIAQSKGNAVVMPVVTQEYTSNTVTFEAFKKEMARCSTCKVLDPVDFTTAEIASGALGTRTVAALQSKPDVNFIYTGFDSAAAAEVTSIMQAGLANRVQLVSAVGDPINREFIRKGQVQGATVVEIPSMLGYAAIDQVIRVLGGEKVFEPQNQGAGVVLLTKNNMIGNEEPWPLAFDVKAAYHKLWGVQ</sequence>
<evidence type="ECO:0000256" key="1">
    <source>
        <dbReference type="ARBA" id="ARBA00004196"/>
    </source>
</evidence>
<dbReference type="Gene3D" id="3.40.50.2300">
    <property type="match status" value="2"/>
</dbReference>
<evidence type="ECO:0000256" key="4">
    <source>
        <dbReference type="SAM" id="SignalP"/>
    </source>
</evidence>
<evidence type="ECO:0000313" key="6">
    <source>
        <dbReference type="EMBL" id="MBU2668888.1"/>
    </source>
</evidence>